<protein>
    <submittedName>
        <fullName evidence="1">Usg protein</fullName>
    </submittedName>
</protein>
<dbReference type="Pfam" id="PF06233">
    <property type="entry name" value="Usg"/>
    <property type="match status" value="1"/>
</dbReference>
<dbReference type="InterPro" id="IPR009354">
    <property type="entry name" value="Usg"/>
</dbReference>
<dbReference type="RefSeq" id="WP_216837214.1">
    <property type="nucleotide sequence ID" value="NZ_JAFNJS010000004.1"/>
</dbReference>
<dbReference type="Proteomes" id="UP001595420">
    <property type="component" value="Unassembled WGS sequence"/>
</dbReference>
<evidence type="ECO:0000313" key="2">
    <source>
        <dbReference type="Proteomes" id="UP001595420"/>
    </source>
</evidence>
<evidence type="ECO:0000313" key="1">
    <source>
        <dbReference type="EMBL" id="MFC3001129.1"/>
    </source>
</evidence>
<dbReference type="EMBL" id="JBHRSB010000004">
    <property type="protein sequence ID" value="MFC3001129.1"/>
    <property type="molecule type" value="Genomic_DNA"/>
</dbReference>
<name>A0ABV7BVP2_9PROT</name>
<proteinExistence type="predicted"/>
<accession>A0ABV7BVP2</accession>
<sequence length="98" mass="11143">MTPLTDLTGLERFARLAAVPDWHLTTAEILYHMPDHPGLLQTFIWQKHDLAPSFPALGKFLAFWQREIEGPLHSVRVASTALIKPAELRYANGQFILH</sequence>
<comment type="caution">
    <text evidence="1">The sequence shown here is derived from an EMBL/GenBank/DDBJ whole genome shotgun (WGS) entry which is preliminary data.</text>
</comment>
<reference evidence="2" key="1">
    <citation type="journal article" date="2019" name="Int. J. Syst. Evol. Microbiol.">
        <title>The Global Catalogue of Microorganisms (GCM) 10K type strain sequencing project: providing services to taxonomists for standard genome sequencing and annotation.</title>
        <authorList>
            <consortium name="The Broad Institute Genomics Platform"/>
            <consortium name="The Broad Institute Genome Sequencing Center for Infectious Disease"/>
            <person name="Wu L."/>
            <person name="Ma J."/>
        </authorList>
    </citation>
    <scope>NUCLEOTIDE SEQUENCE [LARGE SCALE GENOMIC DNA]</scope>
    <source>
        <strain evidence="2">CGMCC 1.16855</strain>
    </source>
</reference>
<keyword evidence="2" id="KW-1185">Reference proteome</keyword>
<organism evidence="1 2">
    <name type="scientific">Falsiroseomonas tokyonensis</name>
    <dbReference type="NCBI Taxonomy" id="430521"/>
    <lineage>
        <taxon>Bacteria</taxon>
        <taxon>Pseudomonadati</taxon>
        <taxon>Pseudomonadota</taxon>
        <taxon>Alphaproteobacteria</taxon>
        <taxon>Acetobacterales</taxon>
        <taxon>Roseomonadaceae</taxon>
        <taxon>Falsiroseomonas</taxon>
    </lineage>
</organism>
<gene>
    <name evidence="1" type="ORF">ACFOD3_14585</name>
</gene>